<dbReference type="NCBIfam" id="NF033493">
    <property type="entry name" value="MetS_like_NSS"/>
    <property type="match status" value="1"/>
</dbReference>
<keyword evidence="1" id="KW-1133">Transmembrane helix</keyword>
<proteinExistence type="predicted"/>
<dbReference type="RefSeq" id="WP_213244517.1">
    <property type="nucleotide sequence ID" value="NZ_CP045806.1"/>
</dbReference>
<dbReference type="Pfam" id="PF16951">
    <property type="entry name" value="MaAIMP_sms"/>
    <property type="match status" value="1"/>
</dbReference>
<dbReference type="EMBL" id="CP045809">
    <property type="protein sequence ID" value="QHN36251.1"/>
    <property type="molecule type" value="Genomic_DNA"/>
</dbReference>
<keyword evidence="1" id="KW-0812">Transmembrane</keyword>
<keyword evidence="3" id="KW-1185">Reference proteome</keyword>
<organism evidence="2 3">
    <name type="scientific">Gordonia pseudamarae</name>
    <dbReference type="NCBI Taxonomy" id="2831662"/>
    <lineage>
        <taxon>Bacteria</taxon>
        <taxon>Bacillati</taxon>
        <taxon>Actinomycetota</taxon>
        <taxon>Actinomycetes</taxon>
        <taxon>Mycobacteriales</taxon>
        <taxon>Gordoniaceae</taxon>
        <taxon>Gordonia</taxon>
    </lineage>
</organism>
<dbReference type="Proteomes" id="UP001059836">
    <property type="component" value="Chromosome"/>
</dbReference>
<evidence type="ECO:0000313" key="2">
    <source>
        <dbReference type="EMBL" id="QHN36251.1"/>
    </source>
</evidence>
<reference evidence="2" key="1">
    <citation type="journal article" date="2021" name="Nat. Microbiol.">
        <title>Cocultivation of an ultrasmall environmental parasitic bacterium with lytic ability against bacteria associated with wastewater foams.</title>
        <authorList>
            <person name="Batinovic S."/>
            <person name="Rose J.J.A."/>
            <person name="Ratcliffe J."/>
            <person name="Seviour R.J."/>
            <person name="Petrovski S."/>
        </authorList>
    </citation>
    <scope>NUCLEOTIDE SEQUENCE</scope>
    <source>
        <strain evidence="2">CON9</strain>
    </source>
</reference>
<name>A0ABX6IMA5_9ACTN</name>
<feature type="transmembrane region" description="Helical" evidence="1">
    <location>
        <begin position="6"/>
        <end position="27"/>
    </location>
</feature>
<gene>
    <name evidence="2" type="ORF">GII31_16635</name>
</gene>
<evidence type="ECO:0000313" key="3">
    <source>
        <dbReference type="Proteomes" id="UP001059836"/>
    </source>
</evidence>
<protein>
    <submittedName>
        <fullName evidence="2">Methionine/alanine import family NSS transporter small subunit</fullName>
    </submittedName>
</protein>
<sequence>MSTSAIVMLIIAVTIVWGGLVAAIVFIRRYPDVVDGPFEDPDLVHEDEVRAGLPHPTRDT</sequence>
<evidence type="ECO:0000256" key="1">
    <source>
        <dbReference type="SAM" id="Phobius"/>
    </source>
</evidence>
<accession>A0ABX6IMA5</accession>
<dbReference type="InterPro" id="IPR031596">
    <property type="entry name" value="MaAIMP_sms"/>
</dbReference>
<keyword evidence="1" id="KW-0472">Membrane</keyword>